<dbReference type="Pfam" id="PF13508">
    <property type="entry name" value="Acetyltransf_7"/>
    <property type="match status" value="1"/>
</dbReference>
<evidence type="ECO:0000313" key="3">
    <source>
        <dbReference type="Proteomes" id="UP000283878"/>
    </source>
</evidence>
<dbReference type="InterPro" id="IPR000182">
    <property type="entry name" value="GNAT_dom"/>
</dbReference>
<dbReference type="Gene3D" id="3.40.630.30">
    <property type="match status" value="1"/>
</dbReference>
<gene>
    <name evidence="2" type="ORF">CYQ91_24235</name>
</gene>
<dbReference type="SUPFAM" id="SSF55729">
    <property type="entry name" value="Acyl-CoA N-acyltransferases (Nat)"/>
    <property type="match status" value="1"/>
</dbReference>
<dbReference type="GO" id="GO:0016747">
    <property type="term" value="F:acyltransferase activity, transferring groups other than amino-acyl groups"/>
    <property type="evidence" value="ECO:0007669"/>
    <property type="project" value="InterPro"/>
</dbReference>
<reference evidence="2 3" key="1">
    <citation type="journal article" date="2018" name="AMB Express">
        <title>Occurrence and significance of pathogenicity and fitness islands in environmental vibrios.</title>
        <authorList>
            <person name="Klein S."/>
            <person name="Pipes S."/>
            <person name="Lovell C.R."/>
        </authorList>
    </citation>
    <scope>NUCLEOTIDE SEQUENCE [LARGE SCALE GENOMIC DNA]</scope>
    <source>
        <strain evidence="2 3">JBS-8-11-1</strain>
    </source>
</reference>
<protein>
    <submittedName>
        <fullName evidence="2">N-acetyltransferase</fullName>
    </submittedName>
</protein>
<evidence type="ECO:0000313" key="2">
    <source>
        <dbReference type="EMBL" id="RPB31673.1"/>
    </source>
</evidence>
<evidence type="ECO:0000259" key="1">
    <source>
        <dbReference type="PROSITE" id="PS51186"/>
    </source>
</evidence>
<dbReference type="PROSITE" id="PS51186">
    <property type="entry name" value="GNAT"/>
    <property type="match status" value="1"/>
</dbReference>
<sequence length="144" mass="16694">MFVTRQAELGDYEFLFELKKAAEYEPINAVFGWDECVQRDIHRQEWEDGKPKIIEINGESIGSYLVQEHSDYLYFGRFFLLPQFQGKGLGSKVLKGVVKLAHEKSLPIKLCYLQGNRVGQLYSRFGFQVVSQGKQFVHMIKPRS</sequence>
<dbReference type="Proteomes" id="UP000283878">
    <property type="component" value="Unassembled WGS sequence"/>
</dbReference>
<dbReference type="RefSeq" id="WP_124009257.1">
    <property type="nucleotide sequence ID" value="NZ_PKPZ01000050.1"/>
</dbReference>
<dbReference type="EMBL" id="PKPZ01000050">
    <property type="protein sequence ID" value="RPB31673.1"/>
    <property type="molecule type" value="Genomic_DNA"/>
</dbReference>
<dbReference type="AlphaFoldDB" id="A0AAX1XFS0"/>
<proteinExistence type="predicted"/>
<accession>A0AAX1XFS0</accession>
<comment type="caution">
    <text evidence="2">The sequence shown here is derived from an EMBL/GenBank/DDBJ whole genome shotgun (WGS) entry which is preliminary data.</text>
</comment>
<dbReference type="InterPro" id="IPR016181">
    <property type="entry name" value="Acyl_CoA_acyltransferase"/>
</dbReference>
<dbReference type="CDD" id="cd04301">
    <property type="entry name" value="NAT_SF"/>
    <property type="match status" value="1"/>
</dbReference>
<name>A0AAX1XFS0_9VIBR</name>
<feature type="domain" description="N-acetyltransferase" evidence="1">
    <location>
        <begin position="2"/>
        <end position="144"/>
    </location>
</feature>
<organism evidence="2 3">
    <name type="scientific">Vibrio diabolicus</name>
    <dbReference type="NCBI Taxonomy" id="50719"/>
    <lineage>
        <taxon>Bacteria</taxon>
        <taxon>Pseudomonadati</taxon>
        <taxon>Pseudomonadota</taxon>
        <taxon>Gammaproteobacteria</taxon>
        <taxon>Vibrionales</taxon>
        <taxon>Vibrionaceae</taxon>
        <taxon>Vibrio</taxon>
        <taxon>Vibrio diabolicus subgroup</taxon>
    </lineage>
</organism>